<dbReference type="OrthoDB" id="343296at2759"/>
<accession>A0A3S0ZBV0</accession>
<sequence length="194" mass="22314">MSAEGKVKKTASFKDHSEVLNSAEFLEEYVSHSEPDVDEDTKMRRDVLRAELAAMASKEENAKARWREKMKEEKKKAVSQLHKERVEKGFSILPGSVESKNAIRKVMKDEETIALRSKLRDLKSENDKIQAYIDDKLGITALPKGEELLSLAEDFYSNEHVPNDQLPKHIRLALTTEEIQDLRRVFELFDAKNK</sequence>
<gene>
    <name evidence="2" type="ORF">EGW08_020852</name>
</gene>
<reference evidence="2 3" key="1">
    <citation type="submission" date="2019-01" db="EMBL/GenBank/DDBJ databases">
        <title>A draft genome assembly of the solar-powered sea slug Elysia chlorotica.</title>
        <authorList>
            <person name="Cai H."/>
            <person name="Li Q."/>
            <person name="Fang X."/>
            <person name="Li J."/>
            <person name="Curtis N.E."/>
            <person name="Altenburger A."/>
            <person name="Shibata T."/>
            <person name="Feng M."/>
            <person name="Maeda T."/>
            <person name="Schwartz J.A."/>
            <person name="Shigenobu S."/>
            <person name="Lundholm N."/>
            <person name="Nishiyama T."/>
            <person name="Yang H."/>
            <person name="Hasebe M."/>
            <person name="Li S."/>
            <person name="Pierce S.K."/>
            <person name="Wang J."/>
        </authorList>
    </citation>
    <scope>NUCLEOTIDE SEQUENCE [LARGE SCALE GENOMIC DNA]</scope>
    <source>
        <strain evidence="2">EC2010</strain>
        <tissue evidence="2">Whole organism of an adult</tissue>
    </source>
</reference>
<feature type="coiled-coil region" evidence="1">
    <location>
        <begin position="56"/>
        <end position="87"/>
    </location>
</feature>
<dbReference type="Proteomes" id="UP000271974">
    <property type="component" value="Unassembled WGS sequence"/>
</dbReference>
<protein>
    <submittedName>
        <fullName evidence="2">Uncharacterized protein</fullName>
    </submittedName>
</protein>
<keyword evidence="3" id="KW-1185">Reference proteome</keyword>
<dbReference type="STRING" id="188477.A0A3S0ZBV0"/>
<keyword evidence="1" id="KW-0175">Coiled coil</keyword>
<evidence type="ECO:0000313" key="2">
    <source>
        <dbReference type="EMBL" id="RUS71382.1"/>
    </source>
</evidence>
<organism evidence="2 3">
    <name type="scientific">Elysia chlorotica</name>
    <name type="common">Eastern emerald elysia</name>
    <name type="synonym">Sea slug</name>
    <dbReference type="NCBI Taxonomy" id="188477"/>
    <lineage>
        <taxon>Eukaryota</taxon>
        <taxon>Metazoa</taxon>
        <taxon>Spiralia</taxon>
        <taxon>Lophotrochozoa</taxon>
        <taxon>Mollusca</taxon>
        <taxon>Gastropoda</taxon>
        <taxon>Heterobranchia</taxon>
        <taxon>Euthyneura</taxon>
        <taxon>Panpulmonata</taxon>
        <taxon>Sacoglossa</taxon>
        <taxon>Placobranchoidea</taxon>
        <taxon>Plakobranchidae</taxon>
        <taxon>Elysia</taxon>
    </lineage>
</organism>
<dbReference type="AlphaFoldDB" id="A0A3S0ZBV0"/>
<feature type="non-terminal residue" evidence="2">
    <location>
        <position position="194"/>
    </location>
</feature>
<evidence type="ECO:0000313" key="3">
    <source>
        <dbReference type="Proteomes" id="UP000271974"/>
    </source>
</evidence>
<dbReference type="EMBL" id="RQTK01001222">
    <property type="protein sequence ID" value="RUS71382.1"/>
    <property type="molecule type" value="Genomic_DNA"/>
</dbReference>
<evidence type="ECO:0000256" key="1">
    <source>
        <dbReference type="SAM" id="Coils"/>
    </source>
</evidence>
<comment type="caution">
    <text evidence="2">The sequence shown here is derived from an EMBL/GenBank/DDBJ whole genome shotgun (WGS) entry which is preliminary data.</text>
</comment>
<name>A0A3S0ZBV0_ELYCH</name>
<proteinExistence type="predicted"/>